<evidence type="ECO:0000313" key="4">
    <source>
        <dbReference type="Proteomes" id="UP000198280"/>
    </source>
</evidence>
<dbReference type="GO" id="GO:0017148">
    <property type="term" value="P:negative regulation of translation"/>
    <property type="evidence" value="ECO:0007669"/>
    <property type="project" value="UniProtKB-UniRule"/>
</dbReference>
<keyword evidence="2" id="KW-0678">Repressor</keyword>
<name>A0A239LEA3_9ACTN</name>
<comment type="function">
    <text evidence="2">Functions as a ribosomal silencing factor. Interacts with ribosomal protein uL14 (rplN), blocking formation of intersubunit bridge B8. Prevents association of the 30S and 50S ribosomal subunits and the formation of functional ribosomes, thus repressing translation.</text>
</comment>
<organism evidence="3 4">
    <name type="scientific">Actinacidiphila glaucinigra</name>
    <dbReference type="NCBI Taxonomy" id="235986"/>
    <lineage>
        <taxon>Bacteria</taxon>
        <taxon>Bacillati</taxon>
        <taxon>Actinomycetota</taxon>
        <taxon>Actinomycetes</taxon>
        <taxon>Kitasatosporales</taxon>
        <taxon>Streptomycetaceae</taxon>
        <taxon>Actinacidiphila</taxon>
    </lineage>
</organism>
<comment type="similarity">
    <text evidence="1 2">Belongs to the Iojap/RsfS family.</text>
</comment>
<dbReference type="Pfam" id="PF02410">
    <property type="entry name" value="RsfS"/>
    <property type="match status" value="1"/>
</dbReference>
<comment type="subunit">
    <text evidence="2">Interacts with ribosomal protein uL14 (rplN).</text>
</comment>
<keyword evidence="2" id="KW-0810">Translation regulation</keyword>
<dbReference type="FunFam" id="3.30.460.10:FF:000008">
    <property type="entry name" value="Ribosomal silencing factor RsfS"/>
    <property type="match status" value="1"/>
</dbReference>
<comment type="subcellular location">
    <subcellularLocation>
        <location evidence="2">Cytoplasm</location>
    </subcellularLocation>
</comment>
<gene>
    <name evidence="2" type="primary">rsfS</name>
    <name evidence="3" type="ORF">SAMN05216252_11946</name>
</gene>
<dbReference type="PANTHER" id="PTHR21043:SF0">
    <property type="entry name" value="MITOCHONDRIAL ASSEMBLY OF RIBOSOMAL LARGE SUBUNIT PROTEIN 1"/>
    <property type="match status" value="1"/>
</dbReference>
<dbReference type="InterPro" id="IPR043519">
    <property type="entry name" value="NT_sf"/>
</dbReference>
<sequence length="160" mass="17902">MRPWTYDVPDRKASPVTATDRSIELIQTAAQAAADKLAHDIIAYDVSDVLSITDAFLLASAPNDRQVKAIVDEVEERLQNELGVKPVRREGERDGRWVLLDYIDIVVHVQHSEERVFYALERLWKDCPELELPKDAVATRGKADEHARATAAADADGELI</sequence>
<keyword evidence="4" id="KW-1185">Reference proteome</keyword>
<keyword evidence="2" id="KW-0963">Cytoplasm</keyword>
<evidence type="ECO:0000256" key="1">
    <source>
        <dbReference type="ARBA" id="ARBA00010574"/>
    </source>
</evidence>
<reference evidence="3 4" key="1">
    <citation type="submission" date="2017-06" db="EMBL/GenBank/DDBJ databases">
        <authorList>
            <person name="Kim H.J."/>
            <person name="Triplett B.A."/>
        </authorList>
    </citation>
    <scope>NUCLEOTIDE SEQUENCE [LARGE SCALE GENOMIC DNA]</scope>
    <source>
        <strain evidence="3 4">CGMCC 4.1858</strain>
    </source>
</reference>
<dbReference type="PANTHER" id="PTHR21043">
    <property type="entry name" value="IOJAP SUPERFAMILY ORTHOLOG"/>
    <property type="match status" value="1"/>
</dbReference>
<dbReference type="Proteomes" id="UP000198280">
    <property type="component" value="Unassembled WGS sequence"/>
</dbReference>
<accession>A0A239LEA3</accession>
<dbReference type="SUPFAM" id="SSF81301">
    <property type="entry name" value="Nucleotidyltransferase"/>
    <property type="match status" value="1"/>
</dbReference>
<dbReference type="InterPro" id="IPR004394">
    <property type="entry name" value="Iojap/RsfS/C7orf30"/>
</dbReference>
<evidence type="ECO:0000256" key="2">
    <source>
        <dbReference type="HAMAP-Rule" id="MF_01477"/>
    </source>
</evidence>
<dbReference type="GO" id="GO:0042256">
    <property type="term" value="P:cytosolic ribosome assembly"/>
    <property type="evidence" value="ECO:0007669"/>
    <property type="project" value="UniProtKB-UniRule"/>
</dbReference>
<evidence type="ECO:0000313" key="3">
    <source>
        <dbReference type="EMBL" id="SNT27969.1"/>
    </source>
</evidence>
<protein>
    <recommendedName>
        <fullName evidence="2">Ribosomal silencing factor RsfS</fullName>
    </recommendedName>
</protein>
<dbReference type="HAMAP" id="MF_01477">
    <property type="entry name" value="Iojap_RsfS"/>
    <property type="match status" value="1"/>
</dbReference>
<dbReference type="Gene3D" id="3.30.460.10">
    <property type="entry name" value="Beta Polymerase, domain 2"/>
    <property type="match status" value="1"/>
</dbReference>
<dbReference type="GO" id="GO:0043023">
    <property type="term" value="F:ribosomal large subunit binding"/>
    <property type="evidence" value="ECO:0007669"/>
    <property type="project" value="TreeGrafter"/>
</dbReference>
<proteinExistence type="inferred from homology"/>
<dbReference type="GO" id="GO:0005737">
    <property type="term" value="C:cytoplasm"/>
    <property type="evidence" value="ECO:0007669"/>
    <property type="project" value="UniProtKB-SubCell"/>
</dbReference>
<dbReference type="AlphaFoldDB" id="A0A239LEA3"/>
<dbReference type="NCBIfam" id="TIGR00090">
    <property type="entry name" value="rsfS_iojap_ybeB"/>
    <property type="match status" value="1"/>
</dbReference>
<dbReference type="EMBL" id="FZOF01000019">
    <property type="protein sequence ID" value="SNT27969.1"/>
    <property type="molecule type" value="Genomic_DNA"/>
</dbReference>
<dbReference type="GO" id="GO:0090071">
    <property type="term" value="P:negative regulation of ribosome biogenesis"/>
    <property type="evidence" value="ECO:0007669"/>
    <property type="project" value="UniProtKB-UniRule"/>
</dbReference>